<dbReference type="InterPro" id="IPR007197">
    <property type="entry name" value="rSAM"/>
</dbReference>
<reference evidence="6 7" key="1">
    <citation type="submission" date="2018-11" db="EMBL/GenBank/DDBJ databases">
        <title>Genomic Encyclopedia of Type Strains, Phase IV (KMG-IV): sequencing the most valuable type-strain genomes for metagenomic binning, comparative biology and taxonomic classification.</title>
        <authorList>
            <person name="Goeker M."/>
        </authorList>
    </citation>
    <scope>NUCLEOTIDE SEQUENCE [LARGE SCALE GENOMIC DNA]</scope>
    <source>
        <strain evidence="6 7">DSM 100275</strain>
    </source>
</reference>
<dbReference type="GO" id="GO:0051536">
    <property type="term" value="F:iron-sulfur cluster binding"/>
    <property type="evidence" value="ECO:0007669"/>
    <property type="project" value="UniProtKB-KW"/>
</dbReference>
<dbReference type="CDD" id="cd01335">
    <property type="entry name" value="Radical_SAM"/>
    <property type="match status" value="1"/>
</dbReference>
<feature type="domain" description="Elp3/MiaA/NifB-like radical SAM core" evidence="5">
    <location>
        <begin position="61"/>
        <end position="286"/>
    </location>
</feature>
<dbReference type="InterPro" id="IPR006638">
    <property type="entry name" value="Elp3/MiaA/NifB-like_rSAM"/>
</dbReference>
<evidence type="ECO:0000259" key="5">
    <source>
        <dbReference type="SMART" id="SM00729"/>
    </source>
</evidence>
<dbReference type="NCBIfam" id="NF033668">
    <property type="entry name" value="rSAM_PA0069"/>
    <property type="match status" value="1"/>
</dbReference>
<keyword evidence="7" id="KW-1185">Reference proteome</keyword>
<protein>
    <submittedName>
        <fullName evidence="6">DNA repair photolyase</fullName>
    </submittedName>
</protein>
<evidence type="ECO:0000256" key="4">
    <source>
        <dbReference type="SAM" id="MobiDB-lite"/>
    </source>
</evidence>
<accession>A0A3N1Y7G2</accession>
<keyword evidence="3" id="KW-0411">Iron-sulfur</keyword>
<dbReference type="OrthoDB" id="9785699at2"/>
<proteinExistence type="predicted"/>
<keyword evidence="2" id="KW-0408">Iron</keyword>
<comment type="caution">
    <text evidence="6">The sequence shown here is derived from an EMBL/GenBank/DDBJ whole genome shotgun (WGS) entry which is preliminary data.</text>
</comment>
<dbReference type="Proteomes" id="UP000276634">
    <property type="component" value="Unassembled WGS sequence"/>
</dbReference>
<sequence>MVTGGKGRGAAANPPPRYAAWQRHPWDDGWGGGPEPPPPTELRPERARGAIARNDSPDLPFDRSVNPYAGCEHGCIYCYARPTHARHGLSPGLDFETRILYKAGLAEALRRELAAPGYRCAPVALGANTDPYQPVERRLGITRAVLEVLAAHHHPVMVTTKSALVERDLDLLAPMAGRGLAQVALSLATLDADLARRLEPRAASPRRRLQAMARLAAAGVPVGVLVAPVIPALTDHEIERVLAAAREAGAAFAGYVLLRLPGEVAALFEDWLARHRPAAARHVLSQLRACRGGGLTDGRFGARMTGQGERARLIGRRFELAARRLGYGAPPSLDCSRFRPPGGRQLALFEGGSAGGAGL</sequence>
<keyword evidence="1" id="KW-0479">Metal-binding</keyword>
<dbReference type="GO" id="GO:0046872">
    <property type="term" value="F:metal ion binding"/>
    <property type="evidence" value="ECO:0007669"/>
    <property type="project" value="UniProtKB-KW"/>
</dbReference>
<evidence type="ECO:0000256" key="1">
    <source>
        <dbReference type="ARBA" id="ARBA00022723"/>
    </source>
</evidence>
<keyword evidence="6" id="KW-0456">Lyase</keyword>
<dbReference type="SFLD" id="SFLDG01084">
    <property type="entry name" value="Uncharacterised_Radical_SAM_Su"/>
    <property type="match status" value="1"/>
</dbReference>
<evidence type="ECO:0000313" key="7">
    <source>
        <dbReference type="Proteomes" id="UP000276634"/>
    </source>
</evidence>
<organism evidence="6 7">
    <name type="scientific">Inmirania thermothiophila</name>
    <dbReference type="NCBI Taxonomy" id="1750597"/>
    <lineage>
        <taxon>Bacteria</taxon>
        <taxon>Pseudomonadati</taxon>
        <taxon>Pseudomonadota</taxon>
        <taxon>Gammaproteobacteria</taxon>
        <taxon>Chromatiales</taxon>
        <taxon>Ectothiorhodospiraceae</taxon>
        <taxon>Inmirania</taxon>
    </lineage>
</organism>
<evidence type="ECO:0000256" key="2">
    <source>
        <dbReference type="ARBA" id="ARBA00023004"/>
    </source>
</evidence>
<dbReference type="Pfam" id="PF04055">
    <property type="entry name" value="Radical_SAM"/>
    <property type="match status" value="1"/>
</dbReference>
<dbReference type="InterPro" id="IPR058240">
    <property type="entry name" value="rSAM_sf"/>
</dbReference>
<evidence type="ECO:0000313" key="6">
    <source>
        <dbReference type="EMBL" id="ROR34448.1"/>
    </source>
</evidence>
<gene>
    <name evidence="6" type="ORF">EDC57_0346</name>
</gene>
<feature type="region of interest" description="Disordered" evidence="4">
    <location>
        <begin position="1"/>
        <end position="44"/>
    </location>
</feature>
<dbReference type="Gene3D" id="3.80.30.30">
    <property type="match status" value="1"/>
</dbReference>
<dbReference type="SUPFAM" id="SSF102114">
    <property type="entry name" value="Radical SAM enzymes"/>
    <property type="match status" value="1"/>
</dbReference>
<dbReference type="GO" id="GO:0016829">
    <property type="term" value="F:lyase activity"/>
    <property type="evidence" value="ECO:0007669"/>
    <property type="project" value="UniProtKB-KW"/>
</dbReference>
<dbReference type="AlphaFoldDB" id="A0A3N1Y7G2"/>
<name>A0A3N1Y7G2_9GAMM</name>
<dbReference type="PANTHER" id="PTHR43432:SF3">
    <property type="entry name" value="SLR0285 PROTEIN"/>
    <property type="match status" value="1"/>
</dbReference>
<evidence type="ECO:0000256" key="3">
    <source>
        <dbReference type="ARBA" id="ARBA00023014"/>
    </source>
</evidence>
<dbReference type="InterPro" id="IPR040086">
    <property type="entry name" value="MJ0683-like"/>
</dbReference>
<dbReference type="PANTHER" id="PTHR43432">
    <property type="entry name" value="SLR0285 PROTEIN"/>
    <property type="match status" value="1"/>
</dbReference>
<dbReference type="EMBL" id="RJVI01000001">
    <property type="protein sequence ID" value="ROR34448.1"/>
    <property type="molecule type" value="Genomic_DNA"/>
</dbReference>
<dbReference type="SMART" id="SM00729">
    <property type="entry name" value="Elp3"/>
    <property type="match status" value="1"/>
</dbReference>
<dbReference type="SFLD" id="SFLDS00029">
    <property type="entry name" value="Radical_SAM"/>
    <property type="match status" value="1"/>
</dbReference>